<name>A0A150GAZ7_GONPE</name>
<gene>
    <name evidence="2" type="ORF">GPECTOR_39g488</name>
</gene>
<dbReference type="InterPro" id="IPR052514">
    <property type="entry name" value="SAM-dependent_MTase"/>
</dbReference>
<protein>
    <recommendedName>
        <fullName evidence="1">Methyltransferase FkbM domain-containing protein</fullName>
    </recommendedName>
</protein>
<dbReference type="Pfam" id="PF05050">
    <property type="entry name" value="Methyltransf_21"/>
    <property type="match status" value="1"/>
</dbReference>
<accession>A0A150GAZ7</accession>
<evidence type="ECO:0000313" key="3">
    <source>
        <dbReference type="Proteomes" id="UP000075714"/>
    </source>
</evidence>
<dbReference type="PANTHER" id="PTHR34203:SF15">
    <property type="entry name" value="SLL1173 PROTEIN"/>
    <property type="match status" value="1"/>
</dbReference>
<dbReference type="Gene3D" id="3.40.50.150">
    <property type="entry name" value="Vaccinia Virus protein VP39"/>
    <property type="match status" value="1"/>
</dbReference>
<dbReference type="InterPro" id="IPR029063">
    <property type="entry name" value="SAM-dependent_MTases_sf"/>
</dbReference>
<keyword evidence="3" id="KW-1185">Reference proteome</keyword>
<sequence length="351" mass="37799">MLRRLARLDCPWGRASGGGAAFAWYTQYHAPLLLPVLRLVVELGCPVNWAAIRELAASFSADVPAAPALAAAAAAAPHTGLPLSSALEAAAVDRIDLYQGVSDRPGRETVAFAYRRSSCADWNREHPDRLFADPVFHGALPRGGVFVDIGACYGDTSVPLAVLADMVVALEPNPHSFRVLELNAQLNPGLRIRPHNVAAGDGNLTELEFTYGGDMCNGGVLGAWKDASRETPLKVKAVDVPSFLRQEYGEGVLRNISLIKIDAEGFDAKIMTTLRPLLRYSKFTLLVEWFDYYVSSPPHGNEGPDAVHPGARELFDAVAGLGYVPYDPATGARVPGPQNKHKLPDLLCRPA</sequence>
<feature type="domain" description="Methyltransferase FkbM" evidence="1">
    <location>
        <begin position="148"/>
        <end position="285"/>
    </location>
</feature>
<dbReference type="PANTHER" id="PTHR34203">
    <property type="entry name" value="METHYLTRANSFERASE, FKBM FAMILY PROTEIN"/>
    <property type="match status" value="1"/>
</dbReference>
<organism evidence="2 3">
    <name type="scientific">Gonium pectorale</name>
    <name type="common">Green alga</name>
    <dbReference type="NCBI Taxonomy" id="33097"/>
    <lineage>
        <taxon>Eukaryota</taxon>
        <taxon>Viridiplantae</taxon>
        <taxon>Chlorophyta</taxon>
        <taxon>core chlorophytes</taxon>
        <taxon>Chlorophyceae</taxon>
        <taxon>CS clade</taxon>
        <taxon>Chlamydomonadales</taxon>
        <taxon>Volvocaceae</taxon>
        <taxon>Gonium</taxon>
    </lineage>
</organism>
<comment type="caution">
    <text evidence="2">The sequence shown here is derived from an EMBL/GenBank/DDBJ whole genome shotgun (WGS) entry which is preliminary data.</text>
</comment>
<dbReference type="Proteomes" id="UP000075714">
    <property type="component" value="Unassembled WGS sequence"/>
</dbReference>
<evidence type="ECO:0000259" key="1">
    <source>
        <dbReference type="Pfam" id="PF05050"/>
    </source>
</evidence>
<dbReference type="NCBIfam" id="TIGR01444">
    <property type="entry name" value="fkbM_fam"/>
    <property type="match status" value="1"/>
</dbReference>
<dbReference type="EMBL" id="LSYV01000040">
    <property type="protein sequence ID" value="KXZ46994.1"/>
    <property type="molecule type" value="Genomic_DNA"/>
</dbReference>
<proteinExistence type="predicted"/>
<evidence type="ECO:0000313" key="2">
    <source>
        <dbReference type="EMBL" id="KXZ46994.1"/>
    </source>
</evidence>
<dbReference type="InterPro" id="IPR006342">
    <property type="entry name" value="FkbM_mtfrase"/>
</dbReference>
<dbReference type="OrthoDB" id="10358839at2759"/>
<reference evidence="3" key="1">
    <citation type="journal article" date="2016" name="Nat. Commun.">
        <title>The Gonium pectorale genome demonstrates co-option of cell cycle regulation during the evolution of multicellularity.</title>
        <authorList>
            <person name="Hanschen E.R."/>
            <person name="Marriage T.N."/>
            <person name="Ferris P.J."/>
            <person name="Hamaji T."/>
            <person name="Toyoda A."/>
            <person name="Fujiyama A."/>
            <person name="Neme R."/>
            <person name="Noguchi H."/>
            <person name="Minakuchi Y."/>
            <person name="Suzuki M."/>
            <person name="Kawai-Toyooka H."/>
            <person name="Smith D.R."/>
            <person name="Sparks H."/>
            <person name="Anderson J."/>
            <person name="Bakaric R."/>
            <person name="Luria V."/>
            <person name="Karger A."/>
            <person name="Kirschner M.W."/>
            <person name="Durand P.M."/>
            <person name="Michod R.E."/>
            <person name="Nozaki H."/>
            <person name="Olson B.J."/>
        </authorList>
    </citation>
    <scope>NUCLEOTIDE SEQUENCE [LARGE SCALE GENOMIC DNA]</scope>
    <source>
        <strain evidence="3">NIES-2863</strain>
    </source>
</reference>
<dbReference type="AlphaFoldDB" id="A0A150GAZ7"/>
<dbReference type="SUPFAM" id="SSF53335">
    <property type="entry name" value="S-adenosyl-L-methionine-dependent methyltransferases"/>
    <property type="match status" value="1"/>
</dbReference>